<comment type="caution">
    <text evidence="3">The sequence shown here is derived from an EMBL/GenBank/DDBJ whole genome shotgun (WGS) entry which is preliminary data.</text>
</comment>
<feature type="domain" description="MannoseP isomerase/GMP-like beta-helix" evidence="2">
    <location>
        <begin position="289"/>
        <end position="339"/>
    </location>
</feature>
<dbReference type="Proteomes" id="UP001596002">
    <property type="component" value="Unassembled WGS sequence"/>
</dbReference>
<dbReference type="GO" id="GO:0016779">
    <property type="term" value="F:nucleotidyltransferase activity"/>
    <property type="evidence" value="ECO:0007669"/>
    <property type="project" value="UniProtKB-KW"/>
</dbReference>
<dbReference type="InterPro" id="IPR051161">
    <property type="entry name" value="Mannose-6P_isomerase_type2"/>
</dbReference>
<dbReference type="CDD" id="cd02509">
    <property type="entry name" value="GDP-M1P_Guanylyltransferase"/>
    <property type="match status" value="1"/>
</dbReference>
<dbReference type="SUPFAM" id="SSF53448">
    <property type="entry name" value="Nucleotide-diphospho-sugar transferases"/>
    <property type="match status" value="1"/>
</dbReference>
<keyword evidence="3" id="KW-0808">Transferase</keyword>
<dbReference type="EMBL" id="JBHSHC010000002">
    <property type="protein sequence ID" value="MFC4765816.1"/>
    <property type="molecule type" value="Genomic_DNA"/>
</dbReference>
<dbReference type="InterPro" id="IPR005835">
    <property type="entry name" value="NTP_transferase_dom"/>
</dbReference>
<feature type="domain" description="Nucleotidyl transferase" evidence="1">
    <location>
        <begin position="3"/>
        <end position="281"/>
    </location>
</feature>
<dbReference type="Gene3D" id="3.90.550.10">
    <property type="entry name" value="Spore Coat Polysaccharide Biosynthesis Protein SpsA, Chain A"/>
    <property type="match status" value="1"/>
</dbReference>
<dbReference type="InterPro" id="IPR049577">
    <property type="entry name" value="GMPP_N"/>
</dbReference>
<sequence>MLKAVIMAGGNGTRLWPKSQPDLPKQFIPILDGQSMLQKTVSRLASFLSYRDIYVVTVDKYVSYVKEQTDLPDENIIVEPDSKDTAACIGLTAIRFLHHDQDPVLITLPSDHYIDGDDAFRDALLTAYHQAAKVPCVVTVGIKPNRPETAYGYIKVEEVFDDNVMPVEKFTEKPDLSTALRWIKVPHFYWNSGIFVWRASVIRELIEQHMPRLSEGLRKIQAGIGKPEEKSILKQEYMKLNKMSIDYGVIEKASCIYLVPGSFVWDDMGNWTSLERLIEKDRNGNVVIGEHKLLNTHNCIVYSEKVFIGAIGIEDLIITVTDQAVLICRKDKEQEIKKLM</sequence>
<keyword evidence="4" id="KW-1185">Reference proteome</keyword>
<organism evidence="3 4">
    <name type="scientific">Effusibacillus consociatus</name>
    <dbReference type="NCBI Taxonomy" id="1117041"/>
    <lineage>
        <taxon>Bacteria</taxon>
        <taxon>Bacillati</taxon>
        <taxon>Bacillota</taxon>
        <taxon>Bacilli</taxon>
        <taxon>Bacillales</taxon>
        <taxon>Alicyclobacillaceae</taxon>
        <taxon>Effusibacillus</taxon>
    </lineage>
</organism>
<protein>
    <submittedName>
        <fullName evidence="3">Mannose-1-phosphate guanylyltransferase</fullName>
    </submittedName>
</protein>
<accession>A0ABV9PV52</accession>
<proteinExistence type="predicted"/>
<dbReference type="Pfam" id="PF00483">
    <property type="entry name" value="NTP_transferase"/>
    <property type="match status" value="1"/>
</dbReference>
<evidence type="ECO:0000259" key="2">
    <source>
        <dbReference type="Pfam" id="PF22640"/>
    </source>
</evidence>
<dbReference type="InterPro" id="IPR029044">
    <property type="entry name" value="Nucleotide-diphossugar_trans"/>
</dbReference>
<evidence type="ECO:0000313" key="4">
    <source>
        <dbReference type="Proteomes" id="UP001596002"/>
    </source>
</evidence>
<gene>
    <name evidence="3" type="ORF">ACFO8Q_00140</name>
</gene>
<keyword evidence="3" id="KW-0548">Nucleotidyltransferase</keyword>
<name>A0ABV9PV52_9BACL</name>
<dbReference type="PANTHER" id="PTHR46390:SF1">
    <property type="entry name" value="MANNOSE-1-PHOSPHATE GUANYLYLTRANSFERASE"/>
    <property type="match status" value="1"/>
</dbReference>
<dbReference type="RefSeq" id="WP_380023364.1">
    <property type="nucleotide sequence ID" value="NZ_JBHSHC010000002.1"/>
</dbReference>
<reference evidence="4" key="1">
    <citation type="journal article" date="2019" name="Int. J. Syst. Evol. Microbiol.">
        <title>The Global Catalogue of Microorganisms (GCM) 10K type strain sequencing project: providing services to taxonomists for standard genome sequencing and annotation.</title>
        <authorList>
            <consortium name="The Broad Institute Genomics Platform"/>
            <consortium name="The Broad Institute Genome Sequencing Center for Infectious Disease"/>
            <person name="Wu L."/>
            <person name="Ma J."/>
        </authorList>
    </citation>
    <scope>NUCLEOTIDE SEQUENCE [LARGE SCALE GENOMIC DNA]</scope>
    <source>
        <strain evidence="4">WYCCWR 12678</strain>
    </source>
</reference>
<dbReference type="SUPFAM" id="SSF159283">
    <property type="entry name" value="Guanosine diphospho-D-mannose pyrophosphorylase/mannose-6-phosphate isomerase linker domain"/>
    <property type="match status" value="1"/>
</dbReference>
<dbReference type="PANTHER" id="PTHR46390">
    <property type="entry name" value="MANNOSE-1-PHOSPHATE GUANYLYLTRANSFERASE"/>
    <property type="match status" value="1"/>
</dbReference>
<evidence type="ECO:0000313" key="3">
    <source>
        <dbReference type="EMBL" id="MFC4765816.1"/>
    </source>
</evidence>
<dbReference type="InterPro" id="IPR054566">
    <property type="entry name" value="ManC/GMP-like_b-helix"/>
</dbReference>
<evidence type="ECO:0000259" key="1">
    <source>
        <dbReference type="Pfam" id="PF00483"/>
    </source>
</evidence>
<dbReference type="Pfam" id="PF22640">
    <property type="entry name" value="ManC_GMP_beta-helix"/>
    <property type="match status" value="1"/>
</dbReference>